<dbReference type="SUPFAM" id="SSF51445">
    <property type="entry name" value="(Trans)glycosidases"/>
    <property type="match status" value="1"/>
</dbReference>
<evidence type="ECO:0000256" key="3">
    <source>
        <dbReference type="ARBA" id="ARBA00023295"/>
    </source>
</evidence>
<comment type="caution">
    <text evidence="5">The sequence shown here is derived from an EMBL/GenBank/DDBJ whole genome shotgun (WGS) entry which is preliminary data.</text>
</comment>
<dbReference type="SMART" id="SM00642">
    <property type="entry name" value="Aamy"/>
    <property type="match status" value="1"/>
</dbReference>
<dbReference type="PANTHER" id="PTHR10357:SF179">
    <property type="entry name" value="NEUTRAL AND BASIC AMINO ACID TRANSPORT PROTEIN RBAT"/>
    <property type="match status" value="1"/>
</dbReference>
<dbReference type="FunFam" id="3.20.20.80:FF:000064">
    <property type="entry name" value="Oligo-1,6-glucosidase"/>
    <property type="match status" value="1"/>
</dbReference>
<evidence type="ECO:0000256" key="1">
    <source>
        <dbReference type="ARBA" id="ARBA00008061"/>
    </source>
</evidence>
<feature type="domain" description="Glycosyl hydrolase family 13 catalytic" evidence="4">
    <location>
        <begin position="12"/>
        <end position="406"/>
    </location>
</feature>
<evidence type="ECO:0000313" key="6">
    <source>
        <dbReference type="Proteomes" id="UP000031977"/>
    </source>
</evidence>
<dbReference type="Gene3D" id="2.60.40.1180">
    <property type="entry name" value="Golgi alpha-mannosidase II"/>
    <property type="match status" value="1"/>
</dbReference>
<dbReference type="InterPro" id="IPR006047">
    <property type="entry name" value="GH13_cat_dom"/>
</dbReference>
<dbReference type="InterPro" id="IPR017853">
    <property type="entry name" value="GH"/>
</dbReference>
<dbReference type="GO" id="GO:0009313">
    <property type="term" value="P:oligosaccharide catabolic process"/>
    <property type="evidence" value="ECO:0007669"/>
    <property type="project" value="TreeGrafter"/>
</dbReference>
<gene>
    <name evidence="5" type="ORF">SU60_12365</name>
</gene>
<evidence type="ECO:0000256" key="2">
    <source>
        <dbReference type="ARBA" id="ARBA00022801"/>
    </source>
</evidence>
<sequence length="534" mass="61108">MNTINPGTIVYQIYPKSFADSNNDGIGDLQGVISKLDYLTDLGVNAIWLSPVYKSPLDDNGYDISDYQSILPQFGTMSDLDQLIEECHSRDIKIIMDLVINHCSDEHEWFEQSKLSKDNPYSDYFHWADGVNGKEPNKWRSAFGGSAWEYEPQRDQYYLHVFSKKQPDLNWSNPKLVEEIHTMIAWWLEKGVDGFRIDAISFLEKPNDFHACESDDFATVPCANKDIGHGYIKGFMDVINRYNAFSVGEINDIDSKGIMTYVSPEAQKFQMAISFVPPEIEVFNNDLVAYYKSQLQTKLEIEQQGAWNTLFFSNHDKPRQVSLFGNDAKEYWKDSAKALAVLTLTQKGTPFLYQGEEIGMTNCYYDSIAQYNDLDTINKYNEKVLAGMDPAQALMEVSLASRDNARTPMQWTHGDFAGFSQVKPWLDVNPNKDTINVESQINESTSILNHYKNLINLRKKEKTLTLGDTKLIDLDKNIVAYERKFENERFVVAVNMSTDSVSIKESTLQSMTPLMSNNYHNNKLESYGYVIYKG</sequence>
<organism evidence="5 6">
    <name type="scientific">Vibrio mytili</name>
    <dbReference type="NCBI Taxonomy" id="50718"/>
    <lineage>
        <taxon>Bacteria</taxon>
        <taxon>Pseudomonadati</taxon>
        <taxon>Pseudomonadota</taxon>
        <taxon>Gammaproteobacteria</taxon>
        <taxon>Vibrionales</taxon>
        <taxon>Vibrionaceae</taxon>
        <taxon>Vibrio</taxon>
    </lineage>
</organism>
<dbReference type="OrthoDB" id="9805159at2"/>
<evidence type="ECO:0000259" key="4">
    <source>
        <dbReference type="SMART" id="SM00642"/>
    </source>
</evidence>
<accession>A0A0C3I5W6</accession>
<dbReference type="SUPFAM" id="SSF51011">
    <property type="entry name" value="Glycosyl hydrolase domain"/>
    <property type="match status" value="1"/>
</dbReference>
<dbReference type="Pfam" id="PF00128">
    <property type="entry name" value="Alpha-amylase"/>
    <property type="match status" value="1"/>
</dbReference>
<keyword evidence="3" id="KW-0326">Glycosidase</keyword>
<comment type="similarity">
    <text evidence="1">Belongs to the glycosyl hydrolase 13 family.</text>
</comment>
<proteinExistence type="inferred from homology"/>
<dbReference type="AlphaFoldDB" id="A0A0C3I5W6"/>
<keyword evidence="2 5" id="KW-0378">Hydrolase</keyword>
<dbReference type="FunFam" id="3.90.400.10:FF:000002">
    <property type="entry name" value="Sucrose isomerase"/>
    <property type="match status" value="1"/>
</dbReference>
<dbReference type="CDD" id="cd11333">
    <property type="entry name" value="AmyAc_SI_OligoGlu_DGase"/>
    <property type="match status" value="1"/>
</dbReference>
<reference evidence="5 6" key="1">
    <citation type="submission" date="2015-01" db="EMBL/GenBank/DDBJ databases">
        <title>Draft genome of Vibrio mytili type strain CAIM 528.</title>
        <authorList>
            <person name="Gonzalez-Castillo A."/>
            <person name="Gomez-Gil B."/>
            <person name="Enciso-Ibarra J."/>
        </authorList>
    </citation>
    <scope>NUCLEOTIDE SEQUENCE [LARGE SCALE GENOMIC DNA]</scope>
    <source>
        <strain evidence="5 6">CAIM 528</strain>
    </source>
</reference>
<dbReference type="PANTHER" id="PTHR10357">
    <property type="entry name" value="ALPHA-AMYLASE FAMILY MEMBER"/>
    <property type="match status" value="1"/>
</dbReference>
<dbReference type="Gene3D" id="3.90.400.10">
    <property type="entry name" value="Oligo-1,6-glucosidase, Domain 2"/>
    <property type="match status" value="1"/>
</dbReference>
<protein>
    <submittedName>
        <fullName evidence="5">Glycosyl hydrolase</fullName>
    </submittedName>
</protein>
<dbReference type="RefSeq" id="WP_041155769.1">
    <property type="nucleotide sequence ID" value="NZ_CBCRVP010000002.1"/>
</dbReference>
<keyword evidence="6" id="KW-1185">Reference proteome</keyword>
<dbReference type="Proteomes" id="UP000031977">
    <property type="component" value="Unassembled WGS sequence"/>
</dbReference>
<evidence type="ECO:0000313" key="5">
    <source>
        <dbReference type="EMBL" id="KIN10425.1"/>
    </source>
</evidence>
<dbReference type="Gene3D" id="3.20.20.80">
    <property type="entry name" value="Glycosidases"/>
    <property type="match status" value="1"/>
</dbReference>
<dbReference type="GO" id="GO:0004556">
    <property type="term" value="F:alpha-amylase activity"/>
    <property type="evidence" value="ECO:0007669"/>
    <property type="project" value="TreeGrafter"/>
</dbReference>
<dbReference type="InterPro" id="IPR045857">
    <property type="entry name" value="O16G_dom_2"/>
</dbReference>
<name>A0A0C3I5W6_9VIBR</name>
<dbReference type="EMBL" id="JXOK01000049">
    <property type="protein sequence ID" value="KIN10425.1"/>
    <property type="molecule type" value="Genomic_DNA"/>
</dbReference>
<dbReference type="InterPro" id="IPR013780">
    <property type="entry name" value="Glyco_hydro_b"/>
</dbReference>
<dbReference type="STRING" id="50718.SU60_12365"/>